<organism evidence="1">
    <name type="scientific">Sipha flava</name>
    <name type="common">yellow sugarcane aphid</name>
    <dbReference type="NCBI Taxonomy" id="143950"/>
    <lineage>
        <taxon>Eukaryota</taxon>
        <taxon>Metazoa</taxon>
        <taxon>Ecdysozoa</taxon>
        <taxon>Arthropoda</taxon>
        <taxon>Hexapoda</taxon>
        <taxon>Insecta</taxon>
        <taxon>Pterygota</taxon>
        <taxon>Neoptera</taxon>
        <taxon>Paraneoptera</taxon>
        <taxon>Hemiptera</taxon>
        <taxon>Sternorrhyncha</taxon>
        <taxon>Aphidomorpha</taxon>
        <taxon>Aphidoidea</taxon>
        <taxon>Aphididae</taxon>
        <taxon>Sipha</taxon>
    </lineage>
</organism>
<evidence type="ECO:0000313" key="1">
    <source>
        <dbReference type="EMBL" id="MBY78631.1"/>
    </source>
</evidence>
<sequence>MRLNRCRSLVGSGLIDCCGRAVMTCAIKYARDTRTRCRRRTRVLRARNNKHRQQTHILSFCAARFALLYYFHGKIDVRTLCSHTRVVRPSAKRGRNRSRGRGTHVTYRIITWIVRAYNMHFKRLNSFHCKILFYSVDKFQFLKKSTAE</sequence>
<reference evidence="1" key="1">
    <citation type="submission" date="2018-04" db="EMBL/GenBank/DDBJ databases">
        <title>Transcriptome assembly of Sipha flava.</title>
        <authorList>
            <person name="Scully E.D."/>
            <person name="Geib S.M."/>
            <person name="Palmer N.A."/>
            <person name="Koch K."/>
            <person name="Bradshaw J."/>
            <person name="Heng-Moss T."/>
            <person name="Sarath G."/>
        </authorList>
    </citation>
    <scope>NUCLEOTIDE SEQUENCE</scope>
</reference>
<name>A0A2S2QLQ8_9HEMI</name>
<gene>
    <name evidence="1" type="ORF">g.184005</name>
</gene>
<protein>
    <submittedName>
        <fullName evidence="1">Uncharacterized protein</fullName>
    </submittedName>
</protein>
<dbReference type="EMBL" id="GGMS01009428">
    <property type="protein sequence ID" value="MBY78631.1"/>
    <property type="molecule type" value="Transcribed_RNA"/>
</dbReference>
<dbReference type="AlphaFoldDB" id="A0A2S2QLQ8"/>
<accession>A0A2S2QLQ8</accession>
<proteinExistence type="predicted"/>